<protein>
    <submittedName>
        <fullName evidence="1">Putative F-box/LRR-repeat protein at3g18150</fullName>
    </submittedName>
</protein>
<dbReference type="OrthoDB" id="914073at2759"/>
<dbReference type="Proteomes" id="UP000653305">
    <property type="component" value="Unassembled WGS sequence"/>
</dbReference>
<dbReference type="PANTHER" id="PTHR31639">
    <property type="entry name" value="F-BOX PROTEIN-LIKE"/>
    <property type="match status" value="1"/>
</dbReference>
<organism evidence="1 2">
    <name type="scientific">Phtheirospermum japonicum</name>
    <dbReference type="NCBI Taxonomy" id="374723"/>
    <lineage>
        <taxon>Eukaryota</taxon>
        <taxon>Viridiplantae</taxon>
        <taxon>Streptophyta</taxon>
        <taxon>Embryophyta</taxon>
        <taxon>Tracheophyta</taxon>
        <taxon>Spermatophyta</taxon>
        <taxon>Magnoliopsida</taxon>
        <taxon>eudicotyledons</taxon>
        <taxon>Gunneridae</taxon>
        <taxon>Pentapetalae</taxon>
        <taxon>asterids</taxon>
        <taxon>lamiids</taxon>
        <taxon>Lamiales</taxon>
        <taxon>Orobanchaceae</taxon>
        <taxon>Orobanchaceae incertae sedis</taxon>
        <taxon>Phtheirospermum</taxon>
    </lineage>
</organism>
<reference evidence="1" key="1">
    <citation type="submission" date="2020-07" db="EMBL/GenBank/DDBJ databases">
        <title>Ethylene signaling mediates host invasion by parasitic plants.</title>
        <authorList>
            <person name="Yoshida S."/>
        </authorList>
    </citation>
    <scope>NUCLEOTIDE SEQUENCE</scope>
    <source>
        <strain evidence="1">Okayama</strain>
    </source>
</reference>
<sequence length="487" mass="56386">MGGEFQLPEPIIQHIQSFLNGKEAARTTLLSSSWRKAWLTRPDIDFSDYDDTGPFEELATKTIQRYEKSNLKIQSLRLFIGQSWCYEITLYNELISKALKLGATHLSLELGRKFVVPREVFGSENLVGLSVIGCEIDIGSDRKAIRCSRLESLCLQSTEISLDTLSHIIPSCPSIQKLSLSNIVSFEEQGVTNSVGDGLINLHCLTCLELVYVKFDTLFLGDVSSRFPSLKDLTLHMYSTSFAGEEEIRISSSSLERLNFAQTKCSRRHRFGDAQKRRLRVKFDVPSIRRFTYDGRVIPLLSFKSTSREWESRVSIVRYNDLGSLWFRRLSKFLTKLRRSKIHLSLNVSVWRSFDYEAGEVQGLRRPRVENLTIDLADLPYLNCYALFDGLFQMCRPKFITQYLHHKSRVDGKEKREYFLCKAFLGRGGNESHFMYYGLEDLEEVNVEIWDEVVAVWRHVPLEYLLDASTNATTDKRKIRFQLKWRR</sequence>
<dbReference type="AlphaFoldDB" id="A0A830C398"/>
<dbReference type="EMBL" id="BMAC01000222">
    <property type="protein sequence ID" value="GFP90653.1"/>
    <property type="molecule type" value="Genomic_DNA"/>
</dbReference>
<evidence type="ECO:0000313" key="1">
    <source>
        <dbReference type="EMBL" id="GFP90653.1"/>
    </source>
</evidence>
<dbReference type="PANTHER" id="PTHR31639:SF42">
    <property type="entry name" value="OS02G0160200 PROTEIN"/>
    <property type="match status" value="1"/>
</dbReference>
<proteinExistence type="predicted"/>
<dbReference type="Gene3D" id="3.80.10.10">
    <property type="entry name" value="Ribonuclease Inhibitor"/>
    <property type="match status" value="1"/>
</dbReference>
<dbReference type="InterPro" id="IPR036047">
    <property type="entry name" value="F-box-like_dom_sf"/>
</dbReference>
<comment type="caution">
    <text evidence="1">The sequence shown here is derived from an EMBL/GenBank/DDBJ whole genome shotgun (WGS) entry which is preliminary data.</text>
</comment>
<accession>A0A830C398</accession>
<dbReference type="SUPFAM" id="SSF81383">
    <property type="entry name" value="F-box domain"/>
    <property type="match status" value="1"/>
</dbReference>
<keyword evidence="2" id="KW-1185">Reference proteome</keyword>
<name>A0A830C398_9LAMI</name>
<dbReference type="SUPFAM" id="SSF52047">
    <property type="entry name" value="RNI-like"/>
    <property type="match status" value="1"/>
</dbReference>
<evidence type="ECO:0000313" key="2">
    <source>
        <dbReference type="Proteomes" id="UP000653305"/>
    </source>
</evidence>
<dbReference type="InterPro" id="IPR032675">
    <property type="entry name" value="LRR_dom_sf"/>
</dbReference>
<gene>
    <name evidence="1" type="ORF">PHJA_001209400</name>
</gene>